<protein>
    <recommendedName>
        <fullName evidence="4">Peptidase A2 domain-containing protein</fullName>
    </recommendedName>
</protein>
<feature type="region of interest" description="Disordered" evidence="1">
    <location>
        <begin position="157"/>
        <end position="207"/>
    </location>
</feature>
<dbReference type="Proteomes" id="UP000054721">
    <property type="component" value="Unassembled WGS sequence"/>
</dbReference>
<evidence type="ECO:0000313" key="2">
    <source>
        <dbReference type="EMBL" id="KRZ50073.1"/>
    </source>
</evidence>
<dbReference type="OrthoDB" id="154058at2759"/>
<organism evidence="2 3">
    <name type="scientific">Trichinella nativa</name>
    <dbReference type="NCBI Taxonomy" id="6335"/>
    <lineage>
        <taxon>Eukaryota</taxon>
        <taxon>Metazoa</taxon>
        <taxon>Ecdysozoa</taxon>
        <taxon>Nematoda</taxon>
        <taxon>Enoplea</taxon>
        <taxon>Dorylaimia</taxon>
        <taxon>Trichinellida</taxon>
        <taxon>Trichinellidae</taxon>
        <taxon>Trichinella</taxon>
    </lineage>
</organism>
<keyword evidence="3" id="KW-1185">Reference proteome</keyword>
<evidence type="ECO:0000256" key="1">
    <source>
        <dbReference type="SAM" id="MobiDB-lite"/>
    </source>
</evidence>
<evidence type="ECO:0008006" key="4">
    <source>
        <dbReference type="Google" id="ProtNLM"/>
    </source>
</evidence>
<sequence length="468" mass="51102">MFAESTLDARAKFVSRRQLPGESLNAYADAIILLGRKGNCDDTLLRDQFFLGLRNAELKRQLYSSRNEPWQQFLSIAREADFANQLFPTDSTHGGVVQPPSENERFQPTPSPDADTADPHRAISAVRADTSSDIDRLVEALRRVLAEEIRGSIMPPLQQHRRVYRRPTAARAREPQPTSSPGKRPALGIGSVPRGPQSIQLPTPPTGRSLQEAVHVVAFTKPSSIFVQANVAGTDSQLLLDTGAAVTLISEDLFNSLSPKRELQPVYVRLLSASGDPLDVLNLTFPGLLGADFLLSNGCGINLDDNVLRVGSTEVHLEHASQIRTADTSTKPYRAVLRDTVLVPGRSEILVYACCPAIPERTECVFSPSPLLPDRHAVVVANSVGTVTSDSRIVAGLLNPDSAPVTLYAGSTVGELTPLPEAHSVRYVNQVVPPSGATDNNYRRIIDEMLPLNWKVHNLSYNFPSLYR</sequence>
<gene>
    <name evidence="2" type="ORF">T02_2334</name>
</gene>
<dbReference type="Gene3D" id="2.40.70.10">
    <property type="entry name" value="Acid Proteases"/>
    <property type="match status" value="1"/>
</dbReference>
<dbReference type="AlphaFoldDB" id="A0A0V1KRP8"/>
<dbReference type="EMBL" id="JYDW01000280">
    <property type="protein sequence ID" value="KRZ50073.1"/>
    <property type="molecule type" value="Genomic_DNA"/>
</dbReference>
<name>A0A0V1KRP8_9BILA</name>
<proteinExistence type="predicted"/>
<dbReference type="SUPFAM" id="SSF50630">
    <property type="entry name" value="Acid proteases"/>
    <property type="match status" value="1"/>
</dbReference>
<dbReference type="STRING" id="6335.A0A0V1KRP8"/>
<reference evidence="2 3" key="1">
    <citation type="submission" date="2015-05" db="EMBL/GenBank/DDBJ databases">
        <title>Evolution of Trichinella species and genotypes.</title>
        <authorList>
            <person name="Korhonen P.K."/>
            <person name="Edoardo P."/>
            <person name="Giuseppe L.R."/>
            <person name="Gasser R.B."/>
        </authorList>
    </citation>
    <scope>NUCLEOTIDE SEQUENCE [LARGE SCALE GENOMIC DNA]</scope>
    <source>
        <strain evidence="2">ISS10</strain>
    </source>
</reference>
<dbReference type="InterPro" id="IPR001969">
    <property type="entry name" value="Aspartic_peptidase_AS"/>
</dbReference>
<feature type="compositionally biased region" description="Polar residues" evidence="1">
    <location>
        <begin position="197"/>
        <end position="207"/>
    </location>
</feature>
<dbReference type="PROSITE" id="PS00141">
    <property type="entry name" value="ASP_PROTEASE"/>
    <property type="match status" value="1"/>
</dbReference>
<dbReference type="GO" id="GO:0004190">
    <property type="term" value="F:aspartic-type endopeptidase activity"/>
    <property type="evidence" value="ECO:0007669"/>
    <property type="project" value="InterPro"/>
</dbReference>
<dbReference type="InterPro" id="IPR021109">
    <property type="entry name" value="Peptidase_aspartic_dom_sf"/>
</dbReference>
<evidence type="ECO:0000313" key="3">
    <source>
        <dbReference type="Proteomes" id="UP000054721"/>
    </source>
</evidence>
<accession>A0A0V1KRP8</accession>
<dbReference type="GO" id="GO:0006508">
    <property type="term" value="P:proteolysis"/>
    <property type="evidence" value="ECO:0007669"/>
    <property type="project" value="InterPro"/>
</dbReference>
<feature type="region of interest" description="Disordered" evidence="1">
    <location>
        <begin position="88"/>
        <end position="118"/>
    </location>
</feature>
<comment type="caution">
    <text evidence="2">The sequence shown here is derived from an EMBL/GenBank/DDBJ whole genome shotgun (WGS) entry which is preliminary data.</text>
</comment>